<reference evidence="2 3" key="1">
    <citation type="submission" date="2024-01" db="EMBL/GenBank/DDBJ databases">
        <title>A draft genome for the cacao thread blight pathogen Marasmiellus scandens.</title>
        <authorList>
            <person name="Baruah I.K."/>
            <person name="Leung J."/>
            <person name="Bukari Y."/>
            <person name="Amoako-Attah I."/>
            <person name="Meinhardt L.W."/>
            <person name="Bailey B.A."/>
            <person name="Cohen S.P."/>
        </authorList>
    </citation>
    <scope>NUCLEOTIDE SEQUENCE [LARGE SCALE GENOMIC DNA]</scope>
    <source>
        <strain evidence="2 3">GH-19</strain>
    </source>
</reference>
<keyword evidence="3" id="KW-1185">Reference proteome</keyword>
<organism evidence="2 3">
    <name type="scientific">Marasmiellus scandens</name>
    <dbReference type="NCBI Taxonomy" id="2682957"/>
    <lineage>
        <taxon>Eukaryota</taxon>
        <taxon>Fungi</taxon>
        <taxon>Dikarya</taxon>
        <taxon>Basidiomycota</taxon>
        <taxon>Agaricomycotina</taxon>
        <taxon>Agaricomycetes</taxon>
        <taxon>Agaricomycetidae</taxon>
        <taxon>Agaricales</taxon>
        <taxon>Marasmiineae</taxon>
        <taxon>Omphalotaceae</taxon>
        <taxon>Marasmiellus</taxon>
    </lineage>
</organism>
<proteinExistence type="predicted"/>
<evidence type="ECO:0000313" key="2">
    <source>
        <dbReference type="EMBL" id="KAK7470861.1"/>
    </source>
</evidence>
<evidence type="ECO:0000313" key="3">
    <source>
        <dbReference type="Proteomes" id="UP001498398"/>
    </source>
</evidence>
<dbReference type="Proteomes" id="UP001498398">
    <property type="component" value="Unassembled WGS sequence"/>
</dbReference>
<name>A0ABR1K1I0_9AGAR</name>
<comment type="caution">
    <text evidence="2">The sequence shown here is derived from an EMBL/GenBank/DDBJ whole genome shotgun (WGS) entry which is preliminary data.</text>
</comment>
<feature type="region of interest" description="Disordered" evidence="1">
    <location>
        <begin position="463"/>
        <end position="492"/>
    </location>
</feature>
<accession>A0ABR1K1I0</accession>
<dbReference type="EMBL" id="JBANRG010000002">
    <property type="protein sequence ID" value="KAK7470861.1"/>
    <property type="molecule type" value="Genomic_DNA"/>
</dbReference>
<evidence type="ECO:0000256" key="1">
    <source>
        <dbReference type="SAM" id="MobiDB-lite"/>
    </source>
</evidence>
<protein>
    <submittedName>
        <fullName evidence="2">Uncharacterized protein</fullName>
    </submittedName>
</protein>
<gene>
    <name evidence="2" type="ORF">VKT23_002277</name>
</gene>
<sequence length="633" mass="72184">MLLQSWLLPPMSRALRRTFASRHSSTLAFPFDAHDSDLSSSTHFQPRDERQHRIQAFRSSIENTKDPNNVWSQYLTLINSLGYNHLDISIHQEVLRKCTVPSQVLRTVSNRRLRYREDPLALLQESRFQTVIRNIRAIGSTPSIDDYHFVLEQFAAVGHHVGAMQVYRELTQVTSPVKKTFGFCLQAIAHRLSLPCRPSDREYNIGQARLMMSELLKGMKQYSVPFSSINLDFTMRIMKDTSDEEGFESLMKLGYGIDLAHPDRPTLETFGIRSGNSNASVPGKPLYFSVAALNAVIDMYGKTGNISRMVQAFEVLTVPLPHAQQYFSSSFEEDDDFGVGSNHSLPSFTPSVSPNTSTFKILLRNLAKPGHVLLSRHYLLVAMELDRQVNFLTRVNLASLRDINQVPSPSFSIDRSMILSALGNSVRKKRLGFIKWLSRKLPRVIRKKQKDLNFYKSFKKGLHHRRRSPTAPVPAALEEPSRPDPLRSADAASAFIPPPRPVWGYWRGYRWRIDDVRSAVNADVANENSPESSAPPFKPINLSRHIQILEDDIKDLKLIQQRLETVKTRLHDKLKDRLGRRVWAGKDIYLLTGGARRGRVSRPRWREIVNYKVRPSSSENTESVTVVHDVKPL</sequence>